<reference evidence="2" key="2">
    <citation type="journal article" date="2023" name="Proc. Natl. Acad. Sci. U.S.A.">
        <title>A global phylogenomic analysis of the shiitake genus Lentinula.</title>
        <authorList>
            <person name="Sierra-Patev S."/>
            <person name="Min B."/>
            <person name="Naranjo-Ortiz M."/>
            <person name="Looney B."/>
            <person name="Konkel Z."/>
            <person name="Slot J.C."/>
            <person name="Sakamoto Y."/>
            <person name="Steenwyk J.L."/>
            <person name="Rokas A."/>
            <person name="Carro J."/>
            <person name="Camarero S."/>
            <person name="Ferreira P."/>
            <person name="Molpeceres G."/>
            <person name="Ruiz-Duenas F.J."/>
            <person name="Serrano A."/>
            <person name="Henrissat B."/>
            <person name="Drula E."/>
            <person name="Hughes K.W."/>
            <person name="Mata J.L."/>
            <person name="Ishikawa N.K."/>
            <person name="Vargas-Isla R."/>
            <person name="Ushijima S."/>
            <person name="Smith C.A."/>
            <person name="Donoghue J."/>
            <person name="Ahrendt S."/>
            <person name="Andreopoulos W."/>
            <person name="He G."/>
            <person name="LaButti K."/>
            <person name="Lipzen A."/>
            <person name="Ng V."/>
            <person name="Riley R."/>
            <person name="Sandor L."/>
            <person name="Barry K."/>
            <person name="Martinez A.T."/>
            <person name="Xiao Y."/>
            <person name="Gibbons J.G."/>
            <person name="Terashima K."/>
            <person name="Grigoriev I.V."/>
            <person name="Hibbett D."/>
        </authorList>
    </citation>
    <scope>NUCLEOTIDE SEQUENCE</scope>
    <source>
        <strain evidence="2">Sp2 HRB7682 ss15</strain>
    </source>
</reference>
<gene>
    <name evidence="2" type="ORF">C8J55DRAFT_500523</name>
</gene>
<organism evidence="2 3">
    <name type="scientific">Lentinula lateritia</name>
    <dbReference type="NCBI Taxonomy" id="40482"/>
    <lineage>
        <taxon>Eukaryota</taxon>
        <taxon>Fungi</taxon>
        <taxon>Dikarya</taxon>
        <taxon>Basidiomycota</taxon>
        <taxon>Agaricomycotina</taxon>
        <taxon>Agaricomycetes</taxon>
        <taxon>Agaricomycetidae</taxon>
        <taxon>Agaricales</taxon>
        <taxon>Marasmiineae</taxon>
        <taxon>Omphalotaceae</taxon>
        <taxon>Lentinula</taxon>
    </lineage>
</organism>
<dbReference type="AlphaFoldDB" id="A0A9W9B123"/>
<feature type="compositionally biased region" description="Basic residues" evidence="1">
    <location>
        <begin position="169"/>
        <end position="182"/>
    </location>
</feature>
<evidence type="ECO:0000256" key="1">
    <source>
        <dbReference type="SAM" id="MobiDB-lite"/>
    </source>
</evidence>
<dbReference type="Proteomes" id="UP001150238">
    <property type="component" value="Unassembled WGS sequence"/>
</dbReference>
<accession>A0A9W9B123</accession>
<dbReference type="EMBL" id="JANVFS010000003">
    <property type="protein sequence ID" value="KAJ4494064.1"/>
    <property type="molecule type" value="Genomic_DNA"/>
</dbReference>
<feature type="compositionally biased region" description="Polar residues" evidence="1">
    <location>
        <begin position="17"/>
        <end position="26"/>
    </location>
</feature>
<comment type="caution">
    <text evidence="2">The sequence shown here is derived from an EMBL/GenBank/DDBJ whole genome shotgun (WGS) entry which is preliminary data.</text>
</comment>
<feature type="region of interest" description="Disordered" evidence="1">
    <location>
        <begin position="118"/>
        <end position="309"/>
    </location>
</feature>
<proteinExistence type="predicted"/>
<protein>
    <submittedName>
        <fullName evidence="2">Uncharacterized protein</fullName>
    </submittedName>
</protein>
<name>A0A9W9B123_9AGAR</name>
<evidence type="ECO:0000313" key="2">
    <source>
        <dbReference type="EMBL" id="KAJ4494064.1"/>
    </source>
</evidence>
<evidence type="ECO:0000313" key="3">
    <source>
        <dbReference type="Proteomes" id="UP001150238"/>
    </source>
</evidence>
<feature type="compositionally biased region" description="Basic and acidic residues" evidence="1">
    <location>
        <begin position="273"/>
        <end position="309"/>
    </location>
</feature>
<reference evidence="2" key="1">
    <citation type="submission" date="2022-08" db="EMBL/GenBank/DDBJ databases">
        <authorList>
            <consortium name="DOE Joint Genome Institute"/>
            <person name="Min B."/>
            <person name="Riley R."/>
            <person name="Sierra-Patev S."/>
            <person name="Naranjo-Ortiz M."/>
            <person name="Looney B."/>
            <person name="Konkel Z."/>
            <person name="Slot J.C."/>
            <person name="Sakamoto Y."/>
            <person name="Steenwyk J.L."/>
            <person name="Rokas A."/>
            <person name="Carro J."/>
            <person name="Camarero S."/>
            <person name="Ferreira P."/>
            <person name="Molpeceres G."/>
            <person name="Ruiz-Duenas F.J."/>
            <person name="Serrano A."/>
            <person name="Henrissat B."/>
            <person name="Drula E."/>
            <person name="Hughes K.W."/>
            <person name="Mata J.L."/>
            <person name="Ishikawa N.K."/>
            <person name="Vargas-Isla R."/>
            <person name="Ushijima S."/>
            <person name="Smith C.A."/>
            <person name="Ahrendt S."/>
            <person name="Andreopoulos W."/>
            <person name="He G."/>
            <person name="Labutti K."/>
            <person name="Lipzen A."/>
            <person name="Ng V."/>
            <person name="Sandor L."/>
            <person name="Barry K."/>
            <person name="Martinez A.T."/>
            <person name="Xiao Y."/>
            <person name="Gibbons J.G."/>
            <person name="Terashima K."/>
            <person name="Hibbett D.S."/>
            <person name="Grigoriev I.V."/>
        </authorList>
    </citation>
    <scope>NUCLEOTIDE SEQUENCE</scope>
    <source>
        <strain evidence="2">Sp2 HRB7682 ss15</strain>
    </source>
</reference>
<feature type="compositionally biased region" description="Low complexity" evidence="1">
    <location>
        <begin position="260"/>
        <end position="270"/>
    </location>
</feature>
<sequence length="309" mass="32472">MNAIVQPQSEVRVAGRVSTQPTSMSSIRRKPKFTYMSPASSEIRGPVHLLSMSLTATPPTASTSSSPKPSFPTAKTLFTSSKRSMGPPLPLYHPFGKLAMSLPPLDPTAFGLPVPINIDDESTRSSSHSKRSGVKLRDAAVETDPVPPVASVGTVAAIAAREVKDKASPRKKRAGGGSKRKRNSGDDGDATYPAKRTRQPRGAAPSAVDDEPESLDASANGGLPMDVVSSTPGTPADALDKPERRTTRSRGAITRRDSTASETPSASASSVKPGKDALSDTHDVTGDGREKRRSTSKEEGEVSEESKST</sequence>
<feature type="region of interest" description="Disordered" evidence="1">
    <location>
        <begin position="1"/>
        <end position="39"/>
    </location>
</feature>